<dbReference type="InterPro" id="IPR035892">
    <property type="entry name" value="C2_domain_sf"/>
</dbReference>
<evidence type="ECO:0000256" key="1">
    <source>
        <dbReference type="ARBA" id="ARBA00005823"/>
    </source>
</evidence>
<evidence type="ECO:0000256" key="2">
    <source>
        <dbReference type="ARBA" id="ARBA00022483"/>
    </source>
</evidence>
<dbReference type="SUPFAM" id="SSF49562">
    <property type="entry name" value="C2 domain (Calcium/lipid-binding domain, CaLB)"/>
    <property type="match status" value="1"/>
</dbReference>
<dbReference type="InterPro" id="IPR052095">
    <property type="entry name" value="UNC-13_domain"/>
</dbReference>
<organism evidence="4">
    <name type="scientific">Toxocara canis</name>
    <name type="common">Canine roundworm</name>
    <dbReference type="NCBI Taxonomy" id="6265"/>
    <lineage>
        <taxon>Eukaryota</taxon>
        <taxon>Metazoa</taxon>
        <taxon>Ecdysozoa</taxon>
        <taxon>Nematoda</taxon>
        <taxon>Chromadorea</taxon>
        <taxon>Rhabditida</taxon>
        <taxon>Spirurina</taxon>
        <taxon>Ascaridomorpha</taxon>
        <taxon>Ascaridoidea</taxon>
        <taxon>Toxocaridae</taxon>
        <taxon>Toxocara</taxon>
    </lineage>
</organism>
<dbReference type="SMART" id="SM00239">
    <property type="entry name" value="C2"/>
    <property type="match status" value="1"/>
</dbReference>
<dbReference type="EMBL" id="UYWY01000841">
    <property type="protein sequence ID" value="VDM25730.1"/>
    <property type="molecule type" value="Genomic_DNA"/>
</dbReference>
<dbReference type="GO" id="GO:0006887">
    <property type="term" value="P:exocytosis"/>
    <property type="evidence" value="ECO:0007669"/>
    <property type="project" value="UniProtKB-KW"/>
</dbReference>
<feature type="domain" description="C2" evidence="3">
    <location>
        <begin position="281"/>
        <end position="413"/>
    </location>
</feature>
<dbReference type="Pfam" id="PF00168">
    <property type="entry name" value="C2"/>
    <property type="match status" value="1"/>
</dbReference>
<accession>A0A3P7ER49</accession>
<sequence>MFWYEPWFARCTIFWTYTWRTICRQLTLRALAQDNEEVCDERVLPSGVNFLAIHKALCEDFVHLELQNAKTALMCVLKIAVIVADDLFLYSKRMRIASDNFDSNKKMLAANSIEHICKFVKKSISRLLNIDALSTTLPQSESHQANSTFNQILSNAVEVGWLRAVLSRERSDQLLAYLDRFCSQIDAALFPRLSANAHHQLLQISERSILENLLEGQPPSYYRQIQFDCEMIRRVIQAESSPISSVLTDTLYLNASTTEQLILQYYAQLADRSDNFVTQMSTPTIRLRVGYIPTTNQHISVQIDVLSAANLPVLDGLTKSSDACCHIEVLPRFLFPLAQFRAQKTSTKKRTLNPIWDERFQLTMSEECFYTNGSVLCLSVVENELLAHNDLVGQAYVQLSRIPRLLSLCSKHRPGVIRLPLLLPSREQFNGAFQVLVERCTKDDLARKMCGHERYLMDYHMLPPCAENANTSALTRRRTFRNFMNTRLRRASTRLSHTTIYSV</sequence>
<comment type="similarity">
    <text evidence="1">Belongs to the unc-13 family.</text>
</comment>
<dbReference type="GO" id="GO:0099503">
    <property type="term" value="C:secretory vesicle"/>
    <property type="evidence" value="ECO:0007669"/>
    <property type="project" value="TreeGrafter"/>
</dbReference>
<gene>
    <name evidence="4" type="ORF">TCNE_LOCUS1230</name>
</gene>
<dbReference type="Gene3D" id="2.60.40.150">
    <property type="entry name" value="C2 domain"/>
    <property type="match status" value="1"/>
</dbReference>
<protein>
    <recommendedName>
        <fullName evidence="3">C2 domain-containing protein</fullName>
    </recommendedName>
</protein>
<keyword evidence="2" id="KW-0268">Exocytosis</keyword>
<dbReference type="PROSITE" id="PS50004">
    <property type="entry name" value="C2"/>
    <property type="match status" value="1"/>
</dbReference>
<dbReference type="AlphaFoldDB" id="A0A3P7ER49"/>
<dbReference type="PANTHER" id="PTHR45999:SF4">
    <property type="entry name" value="UNC-13-4A, ISOFORM B"/>
    <property type="match status" value="1"/>
</dbReference>
<evidence type="ECO:0000313" key="4">
    <source>
        <dbReference type="EMBL" id="VDM25730.1"/>
    </source>
</evidence>
<reference evidence="4" key="1">
    <citation type="submission" date="2018-11" db="EMBL/GenBank/DDBJ databases">
        <authorList>
            <consortium name="Pathogen Informatics"/>
        </authorList>
    </citation>
    <scope>NUCLEOTIDE SEQUENCE [LARGE SCALE GENOMIC DNA]</scope>
</reference>
<name>A0A3P7ER49_TOXCA</name>
<proteinExistence type="inferred from homology"/>
<dbReference type="PANTHER" id="PTHR45999">
    <property type="entry name" value="UNC-13-4A, ISOFORM B"/>
    <property type="match status" value="1"/>
</dbReference>
<dbReference type="InterPro" id="IPR000008">
    <property type="entry name" value="C2_dom"/>
</dbReference>
<evidence type="ECO:0000259" key="3">
    <source>
        <dbReference type="PROSITE" id="PS50004"/>
    </source>
</evidence>